<dbReference type="AlphaFoldDB" id="A0A2U2D322"/>
<accession>A0A2U2D322</accession>
<evidence type="ECO:0000313" key="3">
    <source>
        <dbReference type="Proteomes" id="UP000245056"/>
    </source>
</evidence>
<sequence length="128" mass="14249">MANLDWVQWPAMAVTVLAAWLIGSQRPGRRMTGFVCFSLSNVLWVIWGAYAGAYALIVLQVCLFLMNLRGSVKTRRERKASSVRTKVGQRNGILASAISYKSVKVLGLWLSQSLVKTLKAPESYDPCR</sequence>
<reference evidence="2 3" key="1">
    <citation type="submission" date="2018-05" db="EMBL/GenBank/DDBJ databases">
        <title>Genome sequences of two Antarctic strains of Pseudomonas prosekii: insights into adaptation to extreme conditions.</title>
        <authorList>
            <person name="Snopkova K."/>
            <person name="Dufkova K."/>
            <person name="Cejkova D."/>
            <person name="Sedlacek I."/>
            <person name="Smajs D."/>
        </authorList>
    </citation>
    <scope>NUCLEOTIDE SEQUENCE [LARGE SCALE GENOMIC DNA]</scope>
    <source>
        <strain evidence="2 3">P2673</strain>
    </source>
</reference>
<dbReference type="Proteomes" id="UP000245056">
    <property type="component" value="Unassembled WGS sequence"/>
</dbReference>
<comment type="caution">
    <text evidence="2">The sequence shown here is derived from an EMBL/GenBank/DDBJ whole genome shotgun (WGS) entry which is preliminary data.</text>
</comment>
<organism evidence="2 3">
    <name type="scientific">Pseudomonas prosekii</name>
    <dbReference type="NCBI Taxonomy" id="1148509"/>
    <lineage>
        <taxon>Bacteria</taxon>
        <taxon>Pseudomonadati</taxon>
        <taxon>Pseudomonadota</taxon>
        <taxon>Gammaproteobacteria</taxon>
        <taxon>Pseudomonadales</taxon>
        <taxon>Pseudomonadaceae</taxon>
        <taxon>Pseudomonas</taxon>
    </lineage>
</organism>
<keyword evidence="1" id="KW-0472">Membrane</keyword>
<dbReference type="OrthoDB" id="8549575at2"/>
<gene>
    <name evidence="2" type="ORF">C9I49_22115</name>
</gene>
<feature type="transmembrane region" description="Helical" evidence="1">
    <location>
        <begin position="6"/>
        <end position="23"/>
    </location>
</feature>
<feature type="transmembrane region" description="Helical" evidence="1">
    <location>
        <begin position="53"/>
        <end position="72"/>
    </location>
</feature>
<keyword evidence="1" id="KW-0812">Transmembrane</keyword>
<evidence type="ECO:0008006" key="4">
    <source>
        <dbReference type="Google" id="ProtNLM"/>
    </source>
</evidence>
<dbReference type="EMBL" id="QFAW01000037">
    <property type="protein sequence ID" value="PWE41098.1"/>
    <property type="molecule type" value="Genomic_DNA"/>
</dbReference>
<protein>
    <recommendedName>
        <fullName evidence="4">Amino acid transporter</fullName>
    </recommendedName>
</protein>
<proteinExistence type="predicted"/>
<evidence type="ECO:0000313" key="2">
    <source>
        <dbReference type="EMBL" id="PWE41098.1"/>
    </source>
</evidence>
<keyword evidence="1" id="KW-1133">Transmembrane helix</keyword>
<evidence type="ECO:0000256" key="1">
    <source>
        <dbReference type="SAM" id="Phobius"/>
    </source>
</evidence>
<name>A0A2U2D322_9PSED</name>